<dbReference type="EMBL" id="BGPR01008688">
    <property type="protein sequence ID" value="GBN35381.1"/>
    <property type="molecule type" value="Genomic_DNA"/>
</dbReference>
<keyword evidence="2" id="KW-1185">Reference proteome</keyword>
<reference evidence="1 2" key="1">
    <citation type="journal article" date="2019" name="Sci. Rep.">
        <title>Orb-weaving spider Araneus ventricosus genome elucidates the spidroin gene catalogue.</title>
        <authorList>
            <person name="Kono N."/>
            <person name="Nakamura H."/>
            <person name="Ohtoshi R."/>
            <person name="Moran D.A.P."/>
            <person name="Shinohara A."/>
            <person name="Yoshida Y."/>
            <person name="Fujiwara M."/>
            <person name="Mori M."/>
            <person name="Tomita M."/>
            <person name="Arakawa K."/>
        </authorList>
    </citation>
    <scope>NUCLEOTIDE SEQUENCE [LARGE SCALE GENOMIC DNA]</scope>
</reference>
<evidence type="ECO:0000313" key="1">
    <source>
        <dbReference type="EMBL" id="GBN35381.1"/>
    </source>
</evidence>
<comment type="caution">
    <text evidence="1">The sequence shown here is derived from an EMBL/GenBank/DDBJ whole genome shotgun (WGS) entry which is preliminary data.</text>
</comment>
<protein>
    <submittedName>
        <fullName evidence="1">Uncharacterized protein</fullName>
    </submittedName>
</protein>
<proteinExistence type="predicted"/>
<sequence>MLYFHRTFGAAWPNLALAPINPKPTNQSTMLKCPKRQKMMLQNPAEHASAFYLLLPPDGYQSSLWSTEDFHYNFFISYHFHGRSLRSVFLISTARRLTALAIRRQGSEATCWGSASICIWLRSANEVRASEIFFNVYIVEVLSAGSITIKNNFPLSTVEHNVSWMSTVETNWDVVSCSPYISFSRLSWWAINWNR</sequence>
<evidence type="ECO:0000313" key="2">
    <source>
        <dbReference type="Proteomes" id="UP000499080"/>
    </source>
</evidence>
<dbReference type="AlphaFoldDB" id="A0A4Y2N7V6"/>
<dbReference type="Proteomes" id="UP000499080">
    <property type="component" value="Unassembled WGS sequence"/>
</dbReference>
<organism evidence="1 2">
    <name type="scientific">Araneus ventricosus</name>
    <name type="common">Orbweaver spider</name>
    <name type="synonym">Epeira ventricosa</name>
    <dbReference type="NCBI Taxonomy" id="182803"/>
    <lineage>
        <taxon>Eukaryota</taxon>
        <taxon>Metazoa</taxon>
        <taxon>Ecdysozoa</taxon>
        <taxon>Arthropoda</taxon>
        <taxon>Chelicerata</taxon>
        <taxon>Arachnida</taxon>
        <taxon>Araneae</taxon>
        <taxon>Araneomorphae</taxon>
        <taxon>Entelegynae</taxon>
        <taxon>Araneoidea</taxon>
        <taxon>Araneidae</taxon>
        <taxon>Araneus</taxon>
    </lineage>
</organism>
<gene>
    <name evidence="1" type="ORF">AVEN_242641_1</name>
</gene>
<name>A0A4Y2N7V6_ARAVE</name>
<accession>A0A4Y2N7V6</accession>